<dbReference type="PANTHER" id="PTHR10174:SF216">
    <property type="entry name" value="CRAL-TRIO DOMAIN-CONTAINING PROTEIN-RELATED"/>
    <property type="match status" value="1"/>
</dbReference>
<dbReference type="SUPFAM" id="SSF52087">
    <property type="entry name" value="CRAL/TRIO domain"/>
    <property type="match status" value="1"/>
</dbReference>
<dbReference type="EMBL" id="CAJHJT010000056">
    <property type="protein sequence ID" value="CAD7012618.1"/>
    <property type="molecule type" value="Genomic_DNA"/>
</dbReference>
<dbReference type="Proteomes" id="UP000606786">
    <property type="component" value="Unassembled WGS sequence"/>
</dbReference>
<sequence length="312" mass="36299">MATPNIRPLTDHLQKVAIKELNERPERLAEDLKALKTWAEKEPHLNPRLDDQLLVGFLRGCKFSLEKAKSKLDWFYTLKTKYPDFYTIPNVDDPSVLERLSYGSGCLLPTPLNENGPRIMFVRAGNYPADKYTLKDIMAVSHAQQELWIREDDYATVNGFIDILDVSRLTTAHFASHTPNVIRKMLVFAEKAIPLRQRATHFINFPPSFYTIFNMLKPLMPAKQQERLYVHDNNLESLYTHVPQKYLPKEYGGENGSLEEITQISKQFFLDRRDYLHEDLKYRNNESLRKGKQPDYEGIFGVEGSFRKLDVD</sequence>
<dbReference type="GO" id="GO:1902936">
    <property type="term" value="F:phosphatidylinositol bisphosphate binding"/>
    <property type="evidence" value="ECO:0007669"/>
    <property type="project" value="TreeGrafter"/>
</dbReference>
<dbReference type="Gene3D" id="1.10.8.20">
    <property type="entry name" value="N-terminal domain of phosphatidylinositol transfer protein sec14p"/>
    <property type="match status" value="1"/>
</dbReference>
<reference evidence="2" key="1">
    <citation type="submission" date="2020-11" db="EMBL/GenBank/DDBJ databases">
        <authorList>
            <person name="Whitehead M."/>
        </authorList>
    </citation>
    <scope>NUCLEOTIDE SEQUENCE</scope>
    <source>
        <strain evidence="2">EGII</strain>
    </source>
</reference>
<dbReference type="InterPro" id="IPR036865">
    <property type="entry name" value="CRAL-TRIO_dom_sf"/>
</dbReference>
<comment type="caution">
    <text evidence="2">The sequence shown here is derived from an EMBL/GenBank/DDBJ whole genome shotgun (WGS) entry which is preliminary data.</text>
</comment>
<name>A0A811V8V0_CERCA</name>
<dbReference type="PANTHER" id="PTHR10174">
    <property type="entry name" value="ALPHA-TOCOPHEROL TRANSFER PROTEIN-RELATED"/>
    <property type="match status" value="1"/>
</dbReference>
<dbReference type="PRINTS" id="PR00180">
    <property type="entry name" value="CRETINALDHBP"/>
</dbReference>
<dbReference type="GO" id="GO:0016020">
    <property type="term" value="C:membrane"/>
    <property type="evidence" value="ECO:0007669"/>
    <property type="project" value="TreeGrafter"/>
</dbReference>
<protein>
    <submittedName>
        <fullName evidence="2">(Mediterranean fruit fly) hypothetical protein</fullName>
    </submittedName>
</protein>
<evidence type="ECO:0000259" key="1">
    <source>
        <dbReference type="PROSITE" id="PS50191"/>
    </source>
</evidence>
<proteinExistence type="predicted"/>
<dbReference type="InterPro" id="IPR001251">
    <property type="entry name" value="CRAL-TRIO_dom"/>
</dbReference>
<evidence type="ECO:0000313" key="3">
    <source>
        <dbReference type="Proteomes" id="UP000606786"/>
    </source>
</evidence>
<dbReference type="Gene3D" id="1.20.5.1200">
    <property type="entry name" value="Alpha-tocopherol transfer"/>
    <property type="match status" value="1"/>
</dbReference>
<feature type="domain" description="CRAL-TRIO" evidence="1">
    <location>
        <begin position="93"/>
        <end position="259"/>
    </location>
</feature>
<evidence type="ECO:0000313" key="2">
    <source>
        <dbReference type="EMBL" id="CAD7012618.1"/>
    </source>
</evidence>
<dbReference type="SMART" id="SM00516">
    <property type="entry name" value="SEC14"/>
    <property type="match status" value="1"/>
</dbReference>
<dbReference type="Pfam" id="PF00650">
    <property type="entry name" value="CRAL_TRIO"/>
    <property type="match status" value="1"/>
</dbReference>
<accession>A0A811V8V0</accession>
<dbReference type="Gene3D" id="3.40.525.10">
    <property type="entry name" value="CRAL-TRIO lipid binding domain"/>
    <property type="match status" value="1"/>
</dbReference>
<organism evidence="2 3">
    <name type="scientific">Ceratitis capitata</name>
    <name type="common">Mediterranean fruit fly</name>
    <name type="synonym">Tephritis capitata</name>
    <dbReference type="NCBI Taxonomy" id="7213"/>
    <lineage>
        <taxon>Eukaryota</taxon>
        <taxon>Metazoa</taxon>
        <taxon>Ecdysozoa</taxon>
        <taxon>Arthropoda</taxon>
        <taxon>Hexapoda</taxon>
        <taxon>Insecta</taxon>
        <taxon>Pterygota</taxon>
        <taxon>Neoptera</taxon>
        <taxon>Endopterygota</taxon>
        <taxon>Diptera</taxon>
        <taxon>Brachycera</taxon>
        <taxon>Muscomorpha</taxon>
        <taxon>Tephritoidea</taxon>
        <taxon>Tephritidae</taxon>
        <taxon>Ceratitis</taxon>
        <taxon>Ceratitis</taxon>
    </lineage>
</organism>
<dbReference type="PROSITE" id="PS50191">
    <property type="entry name" value="CRAL_TRIO"/>
    <property type="match status" value="1"/>
</dbReference>
<gene>
    <name evidence="2" type="ORF">CCAP1982_LOCUS20702</name>
</gene>
<keyword evidence="3" id="KW-1185">Reference proteome</keyword>
<dbReference type="KEGG" id="ccat:101461479"/>
<dbReference type="CDD" id="cd00170">
    <property type="entry name" value="SEC14"/>
    <property type="match status" value="1"/>
</dbReference>
<dbReference type="SUPFAM" id="SSF46938">
    <property type="entry name" value="CRAL/TRIO N-terminal domain"/>
    <property type="match status" value="1"/>
</dbReference>
<dbReference type="InterPro" id="IPR036273">
    <property type="entry name" value="CRAL/TRIO_N_dom_sf"/>
</dbReference>
<dbReference type="OrthoDB" id="6682367at2759"/>
<dbReference type="AlphaFoldDB" id="A0A811V8V0"/>